<proteinExistence type="predicted"/>
<dbReference type="Proteomes" id="UP001551210">
    <property type="component" value="Unassembled WGS sequence"/>
</dbReference>
<evidence type="ECO:0000313" key="2">
    <source>
        <dbReference type="EMBL" id="MEU7292198.1"/>
    </source>
</evidence>
<protein>
    <submittedName>
        <fullName evidence="2">Uncharacterized protein</fullName>
    </submittedName>
</protein>
<reference evidence="2 3" key="1">
    <citation type="submission" date="2024-06" db="EMBL/GenBank/DDBJ databases">
        <title>The Natural Products Discovery Center: Release of the First 8490 Sequenced Strains for Exploring Actinobacteria Biosynthetic Diversity.</title>
        <authorList>
            <person name="Kalkreuter E."/>
            <person name="Kautsar S.A."/>
            <person name="Yang D."/>
            <person name="Bader C.D."/>
            <person name="Teijaro C.N."/>
            <person name="Fluegel L."/>
            <person name="Davis C.M."/>
            <person name="Simpson J.R."/>
            <person name="Lauterbach L."/>
            <person name="Steele A.D."/>
            <person name="Gui C."/>
            <person name="Meng S."/>
            <person name="Li G."/>
            <person name="Viehrig K."/>
            <person name="Ye F."/>
            <person name="Su P."/>
            <person name="Kiefer A.F."/>
            <person name="Nichols A."/>
            <person name="Cepeda A.J."/>
            <person name="Yan W."/>
            <person name="Fan B."/>
            <person name="Jiang Y."/>
            <person name="Adhikari A."/>
            <person name="Zheng C.-J."/>
            <person name="Schuster L."/>
            <person name="Cowan T.M."/>
            <person name="Smanski M.J."/>
            <person name="Chevrette M.G."/>
            <person name="De Carvalho L.P.S."/>
            <person name="Shen B."/>
        </authorList>
    </citation>
    <scope>NUCLEOTIDE SEQUENCE [LARGE SCALE GENOMIC DNA]</scope>
    <source>
        <strain evidence="2 3">NPDC045705</strain>
    </source>
</reference>
<evidence type="ECO:0000313" key="3">
    <source>
        <dbReference type="Proteomes" id="UP001551210"/>
    </source>
</evidence>
<dbReference type="RefSeq" id="WP_359203904.1">
    <property type="nucleotide sequence ID" value="NZ_JBEZAM010000002.1"/>
</dbReference>
<dbReference type="InterPro" id="IPR011990">
    <property type="entry name" value="TPR-like_helical_dom_sf"/>
</dbReference>
<name>A0ABV3CPR1_STREX</name>
<keyword evidence="3" id="KW-1185">Reference proteome</keyword>
<organism evidence="2 3">
    <name type="scientific">Streptomyces exfoliatus</name>
    <name type="common">Streptomyces hydrogenans</name>
    <dbReference type="NCBI Taxonomy" id="1905"/>
    <lineage>
        <taxon>Bacteria</taxon>
        <taxon>Bacillati</taxon>
        <taxon>Actinomycetota</taxon>
        <taxon>Actinomycetes</taxon>
        <taxon>Kitasatosporales</taxon>
        <taxon>Streptomycetaceae</taxon>
        <taxon>Streptomyces</taxon>
    </lineage>
</organism>
<sequence length="1159" mass="124439">MEWAGGERSVTVADTAGNVVIGHNNRIGVPEPAVRSGYHEQVHRIRPEELIGRERELAELAAFCLADSGPGCIWWRAEAWAGKTALLSWFALNPPPGVRIVPFFITARLGAQNDVAAYVDVVLEQLAELAGEGLPVLLTAATREAHLLRMYASAAEACAARGERLVLLVDGLDEDRGVTTGPDAHSIASLLPYDLPVVVSGRLNPPLPVDVPDDHPLRDPAAVRILAPSPRARVIRAEAERELKRLLDAEGLPYDLLALLTAAGGGLTADDLAELTGAVPYRVRDLLRTGPGRTFAVRGEAYLLAHEELAVGAREMLGERELTRCREVLHAWAGTWRDRGWPDGTPAYLLHGYFPVLRAAGDLDRMLACALDEARHDRLLEETGGVGGPLSEVRAVGEVLLERGDRAGLVATMLRLGFRRAELIRRGGRAPVGLAAAWAAAGQVDRALAIVRGEDRLTTVEGLCAVAGRLLAVGERSQAGKLIAEAEELVLTDGDPLEHGPMSEALVPVLFAAGALSRAERIVHSVDDSRFRHGPLLALVDALCAAGHHERALALAHTEETEGLRVRVVDRVIRALLLTGRADEAERMVRDAAENGGGLGLAYFLDASRALREAGHEERGAGLRADALRAFDARRWGAGFSETVRALAALGEFDRLDRWASWLLGTSAIAEFGFELASAGVGDRARSAAEASPDKRDSILRTLADAQLAAGLLDEAEQALDELSRPYSVDLCRRLVSARVRAGHLDRAGKLLSRLEGVQRDKVIGEYARALCGAGRRAEAMTLVTGGRTGALAGIGVADALLDAGDRPAAVALLTSIEPALRAPGPRTVIGTVLSVAKDLTAVDGWGEPVRRLLAEVERHPAAAHGLFPVFALVASGQVDRVEELAREREDWERDRWLRVVLDARLARREHAAVARMAERDGSRGGTFFAQAVRGLVRAGAWEYVEPLVRARPRFEVGRLYAAMAAGLARDGRTDEAGRWLADAQEYRRQGFALEVVPDLVRALLALDRREEAVRLAAQVRTEGSALDRTTQASHVSHALVLLGDYDEATEYARGLPGSTPADLLPVARHLVEAAEFERAASVLAGLHALGHRCADGYAGLALAHPDPAKAREFVALALHLGPWDRVLPAVLRSDPGTAPLVLAEAERLCLGLRRALEV</sequence>
<keyword evidence="1" id="KW-0677">Repeat</keyword>
<comment type="caution">
    <text evidence="2">The sequence shown here is derived from an EMBL/GenBank/DDBJ whole genome shotgun (WGS) entry which is preliminary data.</text>
</comment>
<dbReference type="Gene3D" id="1.25.40.10">
    <property type="entry name" value="Tetratricopeptide repeat domain"/>
    <property type="match status" value="1"/>
</dbReference>
<accession>A0ABV3CPR1</accession>
<gene>
    <name evidence="2" type="ORF">AB0A76_03165</name>
</gene>
<dbReference type="EMBL" id="JBEZAM010000002">
    <property type="protein sequence ID" value="MEU7292198.1"/>
    <property type="molecule type" value="Genomic_DNA"/>
</dbReference>
<dbReference type="PANTHER" id="PTHR47932:SF44">
    <property type="entry name" value="MIOREX COMPLEX COMPONENT 1"/>
    <property type="match status" value="1"/>
</dbReference>
<dbReference type="PANTHER" id="PTHR47932">
    <property type="entry name" value="ATPASE EXPRESSION PROTEIN 3"/>
    <property type="match status" value="1"/>
</dbReference>
<evidence type="ECO:0000256" key="1">
    <source>
        <dbReference type="ARBA" id="ARBA00022737"/>
    </source>
</evidence>